<feature type="region of interest" description="Disordered" evidence="3">
    <location>
        <begin position="258"/>
        <end position="277"/>
    </location>
</feature>
<dbReference type="InterPro" id="IPR050955">
    <property type="entry name" value="Plant_Biomass_Hydrol_Est"/>
</dbReference>
<keyword evidence="5" id="KW-1185">Reference proteome</keyword>
<dbReference type="Gene3D" id="3.40.50.1820">
    <property type="entry name" value="alpha/beta hydrolase"/>
    <property type="match status" value="1"/>
</dbReference>
<organism evidence="4 5">
    <name type="scientific">Salicibibacter kimchii</name>
    <dbReference type="NCBI Taxonomy" id="2099786"/>
    <lineage>
        <taxon>Bacteria</taxon>
        <taxon>Bacillati</taxon>
        <taxon>Bacillota</taxon>
        <taxon>Bacilli</taxon>
        <taxon>Bacillales</taxon>
        <taxon>Bacillaceae</taxon>
        <taxon>Salicibibacter</taxon>
    </lineage>
</organism>
<dbReference type="Pfam" id="PF10503">
    <property type="entry name" value="Esterase_PHB"/>
    <property type="match status" value="1"/>
</dbReference>
<dbReference type="RefSeq" id="WP_114374472.1">
    <property type="nucleotide sequence ID" value="NZ_CP031092.1"/>
</dbReference>
<dbReference type="InterPro" id="IPR029058">
    <property type="entry name" value="AB_hydrolase_fold"/>
</dbReference>
<evidence type="ECO:0000313" key="4">
    <source>
        <dbReference type="EMBL" id="AXF57025.1"/>
    </source>
</evidence>
<dbReference type="GO" id="GO:0005576">
    <property type="term" value="C:extracellular region"/>
    <property type="evidence" value="ECO:0007669"/>
    <property type="project" value="InterPro"/>
</dbReference>
<dbReference type="AlphaFoldDB" id="A0A345C1E4"/>
<dbReference type="PANTHER" id="PTHR43037:SF1">
    <property type="entry name" value="BLL1128 PROTEIN"/>
    <property type="match status" value="1"/>
</dbReference>
<proteinExistence type="predicted"/>
<evidence type="ECO:0000313" key="5">
    <source>
        <dbReference type="Proteomes" id="UP000252100"/>
    </source>
</evidence>
<sequence>MQKGKLTKETINIQGLERSFLYYVPTFYDGNHGLPLLLSFHGAGSSGEHHSHLTKFHELAEKENFFVLYPEATNANESDPFSKRWNEGSQDNPAYIANIDDVAFVQALIIKWQTSYNIDGQRLYTTGFSNGSSFSFRLAIERPDTFAAIAGVAGPLPKHLQSNVKALPPLIFIMGDADPVVPFSNADAAGEKSFAVTGLLGARETAETVAYRSNHVKTERIPPLELKDPTRIEQTKYMGQNKTPLVTFYQVKGGGHTWPGGPKIQSPTSNGKVSQQMDASKVIWDTFKQWT</sequence>
<gene>
    <name evidence="4" type="ORF">DT065_14130</name>
</gene>
<dbReference type="SUPFAM" id="SSF53474">
    <property type="entry name" value="alpha/beta-Hydrolases"/>
    <property type="match status" value="1"/>
</dbReference>
<accession>A0A345C1E4</accession>
<dbReference type="OrthoDB" id="9764953at2"/>
<protein>
    <recommendedName>
        <fullName evidence="6">Polyhydroxybutyrate depolymerase</fullName>
    </recommendedName>
</protein>
<dbReference type="EMBL" id="CP031092">
    <property type="protein sequence ID" value="AXF57025.1"/>
    <property type="molecule type" value="Genomic_DNA"/>
</dbReference>
<keyword evidence="1" id="KW-0732">Signal</keyword>
<dbReference type="KEGG" id="rue:DT065_14130"/>
<dbReference type="Proteomes" id="UP000252100">
    <property type="component" value="Chromosome"/>
</dbReference>
<dbReference type="InterPro" id="IPR010126">
    <property type="entry name" value="Esterase_phb"/>
</dbReference>
<feature type="compositionally biased region" description="Polar residues" evidence="3">
    <location>
        <begin position="265"/>
        <end position="277"/>
    </location>
</feature>
<dbReference type="GO" id="GO:0016787">
    <property type="term" value="F:hydrolase activity"/>
    <property type="evidence" value="ECO:0007669"/>
    <property type="project" value="UniProtKB-KW"/>
</dbReference>
<name>A0A345C1E4_9BACI</name>
<evidence type="ECO:0008006" key="6">
    <source>
        <dbReference type="Google" id="ProtNLM"/>
    </source>
</evidence>
<dbReference type="PANTHER" id="PTHR43037">
    <property type="entry name" value="UNNAMED PRODUCT-RELATED"/>
    <property type="match status" value="1"/>
</dbReference>
<evidence type="ECO:0000256" key="2">
    <source>
        <dbReference type="ARBA" id="ARBA00022801"/>
    </source>
</evidence>
<evidence type="ECO:0000256" key="3">
    <source>
        <dbReference type="SAM" id="MobiDB-lite"/>
    </source>
</evidence>
<reference evidence="4 5" key="1">
    <citation type="journal article" date="2018" name="J. Microbiol.">
        <title>Salicibibacter kimchii gen. nov., sp. nov., a moderately halophilic and alkalitolerant bacterium in the family Bacillaceae, isolated from kimchi.</title>
        <authorList>
            <person name="Jang J.Y."/>
            <person name="Oh Y.J."/>
            <person name="Lim S.K."/>
            <person name="Park H.K."/>
            <person name="Lee C."/>
            <person name="Kim J.Y."/>
            <person name="Lee M.A."/>
            <person name="Choi H.J."/>
        </authorList>
    </citation>
    <scope>NUCLEOTIDE SEQUENCE [LARGE SCALE GENOMIC DNA]</scope>
    <source>
        <strain evidence="4 5">NKC1-1</strain>
    </source>
</reference>
<evidence type="ECO:0000256" key="1">
    <source>
        <dbReference type="ARBA" id="ARBA00022729"/>
    </source>
</evidence>
<keyword evidence="2" id="KW-0378">Hydrolase</keyword>